<keyword evidence="3" id="KW-0378">Hydrolase</keyword>
<evidence type="ECO:0000259" key="2">
    <source>
        <dbReference type="Pfam" id="PF03372"/>
    </source>
</evidence>
<proteinExistence type="predicted"/>
<name>A0A4V2HSM9_9FLAO</name>
<accession>A0A4V2HSM9</accession>
<keyword evidence="3" id="KW-0269">Exonuclease</keyword>
<gene>
    <name evidence="3" type="ORF">EW142_00815</name>
</gene>
<feature type="domain" description="Endonuclease/exonuclease/phosphatase" evidence="2">
    <location>
        <begin position="27"/>
        <end position="270"/>
    </location>
</feature>
<keyword evidence="4" id="KW-1185">Reference proteome</keyword>
<dbReference type="RefSeq" id="WP_130608290.1">
    <property type="nucleotide sequence ID" value="NZ_SGIU01000001.1"/>
</dbReference>
<comment type="caution">
    <text evidence="3">The sequence shown here is derived from an EMBL/GenBank/DDBJ whole genome shotgun (WGS) entry which is preliminary data.</text>
</comment>
<dbReference type="PANTHER" id="PTHR12121">
    <property type="entry name" value="CARBON CATABOLITE REPRESSOR PROTEIN 4"/>
    <property type="match status" value="1"/>
</dbReference>
<keyword evidence="3" id="KW-0540">Nuclease</keyword>
<dbReference type="CDD" id="cd09083">
    <property type="entry name" value="EEP-1"/>
    <property type="match status" value="1"/>
</dbReference>
<evidence type="ECO:0000313" key="3">
    <source>
        <dbReference type="EMBL" id="TAI48380.1"/>
    </source>
</evidence>
<dbReference type="EMBL" id="SGIU01000001">
    <property type="protein sequence ID" value="TAI48380.1"/>
    <property type="molecule type" value="Genomic_DNA"/>
</dbReference>
<keyword evidence="1" id="KW-0732">Signal</keyword>
<feature type="chain" id="PRO_5020230022" evidence="1">
    <location>
        <begin position="22"/>
        <end position="280"/>
    </location>
</feature>
<dbReference type="GO" id="GO:0000175">
    <property type="term" value="F:3'-5'-RNA exonuclease activity"/>
    <property type="evidence" value="ECO:0007669"/>
    <property type="project" value="TreeGrafter"/>
</dbReference>
<protein>
    <submittedName>
        <fullName evidence="3">Endonuclease/exonuclease/phosphatase family protein</fullName>
    </submittedName>
</protein>
<feature type="signal peptide" evidence="1">
    <location>
        <begin position="1"/>
        <end position="21"/>
    </location>
</feature>
<dbReference type="OrthoDB" id="9793162at2"/>
<sequence length="280" mass="31650">MKKGNFFAFVLLIGLTCSSFGQQFSVLTYNIRFDNPSDGINTWDSRKAWVASQLDTYRPTIFGVQEGLKHQVVFLESHLEQYSYFGVGRDDGKEKGEHTPIFFDTTEVKLLKNNTFWLSETPQKPSKGWDAAIKRICTYGLFEDLKGGNRFLVFNTHFDHVGGVARLESAKLILAKMEQLNPDGLPVLLIGDFNLEPDSEGIGLVLKELKDAHSIANYKADEAQGTFNGFDAQKPVTRRIDYIFFDDSTLKGLKCDILSDSIQGRYPSDHFPVYAEFAFK</sequence>
<dbReference type="PANTHER" id="PTHR12121:SF36">
    <property type="entry name" value="ENDONUCLEASE_EXONUCLEASE_PHOSPHATASE DOMAIN-CONTAINING PROTEIN"/>
    <property type="match status" value="1"/>
</dbReference>
<dbReference type="InterPro" id="IPR050410">
    <property type="entry name" value="CCR4/nocturin_mRNA_transcr"/>
</dbReference>
<dbReference type="InterPro" id="IPR036691">
    <property type="entry name" value="Endo/exonu/phosph_ase_sf"/>
</dbReference>
<reference evidence="3 4" key="1">
    <citation type="submission" date="2019-02" db="EMBL/GenBank/DDBJ databases">
        <title>Draft genome sequence of Muricauda sp. 176CP4-71.</title>
        <authorList>
            <person name="Park J.-S."/>
        </authorList>
    </citation>
    <scope>NUCLEOTIDE SEQUENCE [LARGE SCALE GENOMIC DNA]</scope>
    <source>
        <strain evidence="3 4">176CP4-71</strain>
    </source>
</reference>
<dbReference type="InterPro" id="IPR005135">
    <property type="entry name" value="Endo/exonuclease/phosphatase"/>
</dbReference>
<evidence type="ECO:0000313" key="4">
    <source>
        <dbReference type="Proteomes" id="UP000291981"/>
    </source>
</evidence>
<dbReference type="AlphaFoldDB" id="A0A4V2HSM9"/>
<organism evidence="3 4">
    <name type="scientific">Flagellimonas allohymeniacidonis</name>
    <dbReference type="NCBI Taxonomy" id="2517819"/>
    <lineage>
        <taxon>Bacteria</taxon>
        <taxon>Pseudomonadati</taxon>
        <taxon>Bacteroidota</taxon>
        <taxon>Flavobacteriia</taxon>
        <taxon>Flavobacteriales</taxon>
        <taxon>Flavobacteriaceae</taxon>
        <taxon>Flagellimonas</taxon>
    </lineage>
</organism>
<dbReference type="Gene3D" id="3.60.10.10">
    <property type="entry name" value="Endonuclease/exonuclease/phosphatase"/>
    <property type="match status" value="1"/>
</dbReference>
<keyword evidence="3" id="KW-0255">Endonuclease</keyword>
<dbReference type="GO" id="GO:0004519">
    <property type="term" value="F:endonuclease activity"/>
    <property type="evidence" value="ECO:0007669"/>
    <property type="project" value="UniProtKB-KW"/>
</dbReference>
<evidence type="ECO:0000256" key="1">
    <source>
        <dbReference type="SAM" id="SignalP"/>
    </source>
</evidence>
<dbReference type="Pfam" id="PF03372">
    <property type="entry name" value="Exo_endo_phos"/>
    <property type="match status" value="1"/>
</dbReference>
<dbReference type="Proteomes" id="UP000291981">
    <property type="component" value="Unassembled WGS sequence"/>
</dbReference>
<dbReference type="SUPFAM" id="SSF56219">
    <property type="entry name" value="DNase I-like"/>
    <property type="match status" value="1"/>
</dbReference>